<evidence type="ECO:0000313" key="2">
    <source>
        <dbReference type="Proteomes" id="UP000242180"/>
    </source>
</evidence>
<protein>
    <submittedName>
        <fullName evidence="1">Putative methyltransferase-domain-containing protein</fullName>
    </submittedName>
</protein>
<keyword evidence="1" id="KW-0808">Transferase</keyword>
<keyword evidence="2" id="KW-1185">Reference proteome</keyword>
<dbReference type="OMA" id="KETPFWT"/>
<dbReference type="Pfam" id="PF10294">
    <property type="entry name" value="Methyltransf_16"/>
    <property type="match status" value="1"/>
</dbReference>
<proteinExistence type="predicted"/>
<evidence type="ECO:0000313" key="1">
    <source>
        <dbReference type="EMBL" id="ORZ03591.1"/>
    </source>
</evidence>
<dbReference type="AlphaFoldDB" id="A0A1X2HVP2"/>
<name>A0A1X2HVP2_SYNRA</name>
<dbReference type="InterPro" id="IPR019410">
    <property type="entry name" value="Methyltransf_16"/>
</dbReference>
<comment type="caution">
    <text evidence="1">The sequence shown here is derived from an EMBL/GenBank/DDBJ whole genome shotgun (WGS) entry which is preliminary data.</text>
</comment>
<dbReference type="Proteomes" id="UP000242180">
    <property type="component" value="Unassembled WGS sequence"/>
</dbReference>
<organism evidence="1 2">
    <name type="scientific">Syncephalastrum racemosum</name>
    <name type="common">Filamentous fungus</name>
    <dbReference type="NCBI Taxonomy" id="13706"/>
    <lineage>
        <taxon>Eukaryota</taxon>
        <taxon>Fungi</taxon>
        <taxon>Fungi incertae sedis</taxon>
        <taxon>Mucoromycota</taxon>
        <taxon>Mucoromycotina</taxon>
        <taxon>Mucoromycetes</taxon>
        <taxon>Mucorales</taxon>
        <taxon>Syncephalastraceae</taxon>
        <taxon>Syncephalastrum</taxon>
    </lineage>
</organism>
<dbReference type="EMBL" id="MCGN01000001">
    <property type="protein sequence ID" value="ORZ03591.1"/>
    <property type="molecule type" value="Genomic_DNA"/>
</dbReference>
<accession>A0A1X2HVP2</accession>
<reference evidence="1 2" key="1">
    <citation type="submission" date="2016-07" db="EMBL/GenBank/DDBJ databases">
        <title>Pervasive Adenine N6-methylation of Active Genes in Fungi.</title>
        <authorList>
            <consortium name="DOE Joint Genome Institute"/>
            <person name="Mondo S.J."/>
            <person name="Dannebaum R.O."/>
            <person name="Kuo R.C."/>
            <person name="Labutti K."/>
            <person name="Haridas S."/>
            <person name="Kuo A."/>
            <person name="Salamov A."/>
            <person name="Ahrendt S.R."/>
            <person name="Lipzen A."/>
            <person name="Sullivan W."/>
            <person name="Andreopoulos W.B."/>
            <person name="Clum A."/>
            <person name="Lindquist E."/>
            <person name="Daum C."/>
            <person name="Ramamoorthy G.K."/>
            <person name="Gryganskyi A."/>
            <person name="Culley D."/>
            <person name="Magnuson J.K."/>
            <person name="James T.Y."/>
            <person name="O'Malley M.A."/>
            <person name="Stajich J.E."/>
            <person name="Spatafora J.W."/>
            <person name="Visel A."/>
            <person name="Grigoriev I.V."/>
        </authorList>
    </citation>
    <scope>NUCLEOTIDE SEQUENCE [LARGE SCALE GENOMIC DNA]</scope>
    <source>
        <strain evidence="1 2">NRRL 2496</strain>
    </source>
</reference>
<dbReference type="SUPFAM" id="SSF53335">
    <property type="entry name" value="S-adenosyl-L-methionine-dependent methyltransferases"/>
    <property type="match status" value="1"/>
</dbReference>
<sequence length="276" mass="31311">MPARHAAPDDSEFRIGNLPEGLNVTIDSPPAGHAPELDLKQDITRFGLAGKIWQSAYQLHAYFSRHTSCTPGSPIPSAYYRDSPEPAPTQPYRILELGAGTGYVGIGLANRLRKPCEVIITDLEQVLPLIRDNVRTHHTTDTPVRVQRLHWGNLADIPKEPIDLVIMSDCVFFPELFGLLTDTLRHVCTETTQLVIGYKCRSLEKEMGFWQDYLGRYFSYEPVYCLEKDEQNNQFLGGLLGEEEESYVFLGKRRPKSDIRAADDTFTMLMFNRMSL</sequence>
<dbReference type="GO" id="GO:0008168">
    <property type="term" value="F:methyltransferase activity"/>
    <property type="evidence" value="ECO:0007669"/>
    <property type="project" value="UniProtKB-KW"/>
</dbReference>
<gene>
    <name evidence="1" type="ORF">BCR43DRAFT_483617</name>
</gene>
<dbReference type="PANTHER" id="PTHR14614">
    <property type="entry name" value="HEPATOCELLULAR CARCINOMA-ASSOCIATED ANTIGEN"/>
    <property type="match status" value="1"/>
</dbReference>
<dbReference type="Gene3D" id="3.40.50.150">
    <property type="entry name" value="Vaccinia Virus protein VP39"/>
    <property type="match status" value="1"/>
</dbReference>
<dbReference type="STRING" id="13706.A0A1X2HVP2"/>
<dbReference type="InParanoid" id="A0A1X2HVP2"/>
<dbReference type="OrthoDB" id="413520at2759"/>
<dbReference type="CDD" id="cd02440">
    <property type="entry name" value="AdoMet_MTases"/>
    <property type="match status" value="1"/>
</dbReference>
<dbReference type="InterPro" id="IPR029063">
    <property type="entry name" value="SAM-dependent_MTases_sf"/>
</dbReference>
<dbReference type="GO" id="GO:0032259">
    <property type="term" value="P:methylation"/>
    <property type="evidence" value="ECO:0007669"/>
    <property type="project" value="UniProtKB-KW"/>
</dbReference>
<keyword evidence="1" id="KW-0489">Methyltransferase</keyword>